<protein>
    <submittedName>
        <fullName evidence="2">Uncharacterized protein</fullName>
    </submittedName>
</protein>
<reference evidence="3" key="1">
    <citation type="submission" date="2011-06" db="EMBL/GenBank/DDBJ databases">
        <title>Complete genome sequence of Paenibacillus mucilaginosus KNP414.</title>
        <authorList>
            <person name="Wang J."/>
            <person name="Hu S."/>
            <person name="Hu X."/>
            <person name="Zhang B."/>
            <person name="Dong D."/>
            <person name="Zhang S."/>
            <person name="Zhao K."/>
            <person name="Wu D."/>
        </authorList>
    </citation>
    <scope>NUCLEOTIDE SEQUENCE [LARGE SCALE GENOMIC DNA]</scope>
    <source>
        <strain evidence="3">KNP414</strain>
    </source>
</reference>
<sequence length="47" mass="5124">MMEVSFTFGRRDGHAGLRKTSLLILRNEPGSTSSADSDCALNVKPTR</sequence>
<reference evidence="2 3" key="2">
    <citation type="journal article" date="2013" name="Genome Announc.">
        <title>Genome Sequence of Growth-Improving Paenibacillus mucilaginosus Strain KNP414.</title>
        <authorList>
            <person name="Lu J.J."/>
            <person name="Wang J.F."/>
            <person name="Hu X.F."/>
        </authorList>
    </citation>
    <scope>NUCLEOTIDE SEQUENCE [LARGE SCALE GENOMIC DNA]</scope>
    <source>
        <strain evidence="2 3">KNP414</strain>
    </source>
</reference>
<feature type="region of interest" description="Disordered" evidence="1">
    <location>
        <begin position="27"/>
        <end position="47"/>
    </location>
</feature>
<dbReference type="EMBL" id="CP002869">
    <property type="protein sequence ID" value="AEI43107.1"/>
    <property type="molecule type" value="Genomic_DNA"/>
</dbReference>
<dbReference type="HOGENOM" id="CLU_3171061_0_0_9"/>
<dbReference type="Proteomes" id="UP000006620">
    <property type="component" value="Chromosome"/>
</dbReference>
<organism evidence="2 3">
    <name type="scientific">Paenibacillus mucilaginosus (strain KNP414)</name>
    <dbReference type="NCBI Taxonomy" id="1036673"/>
    <lineage>
        <taxon>Bacteria</taxon>
        <taxon>Bacillati</taxon>
        <taxon>Bacillota</taxon>
        <taxon>Bacilli</taxon>
        <taxon>Bacillales</taxon>
        <taxon>Paenibacillaceae</taxon>
        <taxon>Paenibacillus</taxon>
    </lineage>
</organism>
<accession>F8FBQ6</accession>
<evidence type="ECO:0000313" key="3">
    <source>
        <dbReference type="Proteomes" id="UP000006620"/>
    </source>
</evidence>
<dbReference type="KEGG" id="pms:KNP414_04577"/>
<name>F8FBQ6_PAEMK</name>
<proteinExistence type="predicted"/>
<dbReference type="AlphaFoldDB" id="F8FBQ6"/>
<evidence type="ECO:0000313" key="2">
    <source>
        <dbReference type="EMBL" id="AEI43107.1"/>
    </source>
</evidence>
<evidence type="ECO:0000256" key="1">
    <source>
        <dbReference type="SAM" id="MobiDB-lite"/>
    </source>
</evidence>
<gene>
    <name evidence="2" type="ordered locus">KNP414_04577</name>
</gene>